<dbReference type="AlphaFoldDB" id="A0A4W4E3F6"/>
<dbReference type="OMA" id="YFNSHTI"/>
<dbReference type="PANTHER" id="PTHR36191">
    <property type="entry name" value="ENDO/EXONUCLEASE/PHOSPHATASE DOMAIN-CONTAINING PROTEIN-RELATED"/>
    <property type="match status" value="1"/>
</dbReference>
<reference evidence="5" key="3">
    <citation type="submission" date="2020-05" db="EMBL/GenBank/DDBJ databases">
        <title>Electrophorus electricus (electric eel) genome, fEleEle1, primary haplotype.</title>
        <authorList>
            <person name="Myers G."/>
            <person name="Meyer A."/>
            <person name="Fedrigo O."/>
            <person name="Formenti G."/>
            <person name="Rhie A."/>
            <person name="Tracey A."/>
            <person name="Sims Y."/>
            <person name="Jarvis E.D."/>
        </authorList>
    </citation>
    <scope>NUCLEOTIDE SEQUENCE [LARGE SCALE GENOMIC DNA]</scope>
</reference>
<keyword evidence="2" id="KW-1015">Disulfide bond</keyword>
<keyword evidence="1 3" id="KW-0732">Signal</keyword>
<protein>
    <recommendedName>
        <fullName evidence="4">UMOD/GP2/OIT3-like D8C domain-containing protein</fullName>
    </recommendedName>
</protein>
<evidence type="ECO:0000256" key="2">
    <source>
        <dbReference type="ARBA" id="ARBA00023157"/>
    </source>
</evidence>
<keyword evidence="6" id="KW-1185">Reference proteome</keyword>
<reference evidence="6" key="2">
    <citation type="journal article" date="2017" name="Sci. Adv.">
        <title>A tail of two voltages: Proteomic comparison of the three electric organs of the electric eel.</title>
        <authorList>
            <person name="Traeger L.L."/>
            <person name="Sabat G."/>
            <person name="Barrett-Wilt G.A."/>
            <person name="Wells G.B."/>
            <person name="Sussman M.R."/>
        </authorList>
    </citation>
    <scope>NUCLEOTIDE SEQUENCE [LARGE SCALE GENOMIC DNA]</scope>
</reference>
<reference evidence="6" key="1">
    <citation type="journal article" date="2014" name="Science">
        <title>Nonhuman genetics. Genomic basis for the convergent evolution of electric organs.</title>
        <authorList>
            <person name="Gallant J.R."/>
            <person name="Traeger L.L."/>
            <person name="Volkening J.D."/>
            <person name="Moffett H."/>
            <person name="Chen P.H."/>
            <person name="Novina C.D."/>
            <person name="Phillips G.N.Jr."/>
            <person name="Anand R."/>
            <person name="Wells G.B."/>
            <person name="Pinch M."/>
            <person name="Guth R."/>
            <person name="Unguez G.A."/>
            <person name="Albert J.S."/>
            <person name="Zakon H.H."/>
            <person name="Samanta M.P."/>
            <person name="Sussman M.R."/>
        </authorList>
    </citation>
    <scope>NUCLEOTIDE SEQUENCE [LARGE SCALE GENOMIC DNA]</scope>
</reference>
<evidence type="ECO:0000256" key="1">
    <source>
        <dbReference type="ARBA" id="ARBA00022729"/>
    </source>
</evidence>
<dbReference type="GeneTree" id="ENSGT00940000156038"/>
<dbReference type="Pfam" id="PF23283">
    <property type="entry name" value="D8C_UMOD"/>
    <property type="match status" value="1"/>
</dbReference>
<accession>A0A4W4E3F6</accession>
<evidence type="ECO:0000259" key="4">
    <source>
        <dbReference type="Pfam" id="PF23283"/>
    </source>
</evidence>
<evidence type="ECO:0000256" key="3">
    <source>
        <dbReference type="SAM" id="SignalP"/>
    </source>
</evidence>
<evidence type="ECO:0000313" key="6">
    <source>
        <dbReference type="Proteomes" id="UP000314983"/>
    </source>
</evidence>
<organism evidence="5 6">
    <name type="scientific">Electrophorus electricus</name>
    <name type="common">Electric eel</name>
    <name type="synonym">Gymnotus electricus</name>
    <dbReference type="NCBI Taxonomy" id="8005"/>
    <lineage>
        <taxon>Eukaryota</taxon>
        <taxon>Metazoa</taxon>
        <taxon>Chordata</taxon>
        <taxon>Craniata</taxon>
        <taxon>Vertebrata</taxon>
        <taxon>Euteleostomi</taxon>
        <taxon>Actinopterygii</taxon>
        <taxon>Neopterygii</taxon>
        <taxon>Teleostei</taxon>
        <taxon>Ostariophysi</taxon>
        <taxon>Gymnotiformes</taxon>
        <taxon>Gymnotoidei</taxon>
        <taxon>Gymnotidae</taxon>
        <taxon>Electrophorus</taxon>
    </lineage>
</organism>
<dbReference type="InterPro" id="IPR057774">
    <property type="entry name" value="D8C_UMOD/GP2/OIT3-like"/>
</dbReference>
<proteinExistence type="predicted"/>
<feature type="chain" id="PRO_5044340502" description="UMOD/GP2/OIT3-like D8C domain-containing protein" evidence="3">
    <location>
        <begin position="19"/>
        <end position="144"/>
    </location>
</feature>
<dbReference type="PANTHER" id="PTHR36191:SF4">
    <property type="entry name" value="VWFD DOMAIN-CONTAINING PROTEIN"/>
    <property type="match status" value="1"/>
</dbReference>
<dbReference type="Proteomes" id="UP000314983">
    <property type="component" value="Chromosome 4"/>
</dbReference>
<evidence type="ECO:0000313" key="5">
    <source>
        <dbReference type="Ensembl" id="ENSEEEP00000005721.2"/>
    </source>
</evidence>
<sequence>MFTLCISMTVVLNSLTSYDPCNDYVSLDQPWRANNATGLGICDSNFNWNGWYRLLYNGMDIRMTESCVDVNRCGTFYTLWLNGPHPQLEDGVVTRQVCSTPIRVKACPGNYYVYEIVRPIFCNMAYCTEKTTQGRSGSLPSVKR</sequence>
<dbReference type="Ensembl" id="ENSEEET00000005798.2">
    <property type="protein sequence ID" value="ENSEEEP00000005721.2"/>
    <property type="gene ID" value="ENSEEEG00000003020.2"/>
</dbReference>
<name>A0A4W4E3F6_ELEEL</name>
<reference evidence="5" key="4">
    <citation type="submission" date="2025-08" db="UniProtKB">
        <authorList>
            <consortium name="Ensembl"/>
        </authorList>
    </citation>
    <scope>IDENTIFICATION</scope>
</reference>
<feature type="domain" description="UMOD/GP2/OIT3-like D8C" evidence="4">
    <location>
        <begin position="52"/>
        <end position="128"/>
    </location>
</feature>
<dbReference type="STRING" id="8005.ENSEEEP00000005721"/>
<reference evidence="5" key="5">
    <citation type="submission" date="2025-09" db="UniProtKB">
        <authorList>
            <consortium name="Ensembl"/>
        </authorList>
    </citation>
    <scope>IDENTIFICATION</scope>
</reference>
<feature type="signal peptide" evidence="3">
    <location>
        <begin position="1"/>
        <end position="18"/>
    </location>
</feature>